<dbReference type="OrthoDB" id="1448121at2"/>
<dbReference type="Gene3D" id="2.40.128.410">
    <property type="match status" value="1"/>
</dbReference>
<gene>
    <name evidence="1" type="ORF">FOF46_29110</name>
</gene>
<proteinExistence type="predicted"/>
<evidence type="ECO:0000313" key="1">
    <source>
        <dbReference type="EMBL" id="TSE03517.1"/>
    </source>
</evidence>
<dbReference type="EMBL" id="VLNR01000107">
    <property type="protein sequence ID" value="TSE03517.1"/>
    <property type="molecule type" value="Genomic_DNA"/>
</dbReference>
<keyword evidence="2" id="KW-1185">Reference proteome</keyword>
<sequence>MKTLFLVLIGGILISCGSTQSIEVTEAQRKALDEIVTQKKYEIISDWASPLTTTSVNAVANSGLLPPGSTVNNISLIGNGNHFRMDGDSVDVYLPYFGERRLSARYSTDAGIKLKGAYDNYKVEYNEKKQLYLIKFNVDDIQESYRIIIRLYANLKSDISVNSN</sequence>
<dbReference type="Pfam" id="PF14059">
    <property type="entry name" value="DUF4251"/>
    <property type="match status" value="1"/>
</dbReference>
<dbReference type="RefSeq" id="WP_143918964.1">
    <property type="nucleotide sequence ID" value="NZ_CANMIK010000102.1"/>
</dbReference>
<protein>
    <submittedName>
        <fullName evidence="1">DUF4251 domain-containing protein</fullName>
    </submittedName>
</protein>
<evidence type="ECO:0000313" key="2">
    <source>
        <dbReference type="Proteomes" id="UP000318833"/>
    </source>
</evidence>
<dbReference type="Proteomes" id="UP000318833">
    <property type="component" value="Unassembled WGS sequence"/>
</dbReference>
<name>A0A554VAZ9_9FLAO</name>
<dbReference type="AlphaFoldDB" id="A0A554VAZ9"/>
<organism evidence="1 2">
    <name type="scientific">Aquimarina algiphila</name>
    <dbReference type="NCBI Taxonomy" id="2047982"/>
    <lineage>
        <taxon>Bacteria</taxon>
        <taxon>Pseudomonadati</taxon>
        <taxon>Bacteroidota</taxon>
        <taxon>Flavobacteriia</taxon>
        <taxon>Flavobacteriales</taxon>
        <taxon>Flavobacteriaceae</taxon>
        <taxon>Aquimarina</taxon>
    </lineage>
</organism>
<reference evidence="1 2" key="1">
    <citation type="submission" date="2019-07" db="EMBL/GenBank/DDBJ databases">
        <title>The draft genome sequence of Aquimarina algiphila M91.</title>
        <authorList>
            <person name="Meng X."/>
        </authorList>
    </citation>
    <scope>NUCLEOTIDE SEQUENCE [LARGE SCALE GENOMIC DNA]</scope>
    <source>
        <strain evidence="1 2">M91</strain>
    </source>
</reference>
<dbReference type="InterPro" id="IPR025347">
    <property type="entry name" value="DUF4251"/>
</dbReference>
<comment type="caution">
    <text evidence="1">The sequence shown here is derived from an EMBL/GenBank/DDBJ whole genome shotgun (WGS) entry which is preliminary data.</text>
</comment>
<accession>A0A554VAZ9</accession>
<dbReference type="PROSITE" id="PS51257">
    <property type="entry name" value="PROKAR_LIPOPROTEIN"/>
    <property type="match status" value="1"/>
</dbReference>